<dbReference type="Proteomes" id="UP001154282">
    <property type="component" value="Unassembled WGS sequence"/>
</dbReference>
<reference evidence="2" key="1">
    <citation type="submission" date="2022-08" db="EMBL/GenBank/DDBJ databases">
        <authorList>
            <person name="Gutierrez-Valencia J."/>
        </authorList>
    </citation>
    <scope>NUCLEOTIDE SEQUENCE</scope>
</reference>
<dbReference type="PANTHER" id="PTHR33875">
    <property type="entry name" value="OS09G0542200 PROTEIN"/>
    <property type="match status" value="1"/>
</dbReference>
<dbReference type="CDD" id="cd02972">
    <property type="entry name" value="DsbA_family"/>
    <property type="match status" value="1"/>
</dbReference>
<dbReference type="AlphaFoldDB" id="A0AAV0LPP0"/>
<keyword evidence="3" id="KW-1185">Reference proteome</keyword>
<proteinExistence type="predicted"/>
<dbReference type="InterPro" id="IPR044730">
    <property type="entry name" value="RNase_H-like_dom_plant"/>
</dbReference>
<accession>A0AAV0LPP0</accession>
<dbReference type="GO" id="GO:0003676">
    <property type="term" value="F:nucleic acid binding"/>
    <property type="evidence" value="ECO:0007669"/>
    <property type="project" value="InterPro"/>
</dbReference>
<dbReference type="Pfam" id="PF13456">
    <property type="entry name" value="RVT_3"/>
    <property type="match status" value="1"/>
</dbReference>
<feature type="domain" description="RNase H type-1" evidence="1">
    <location>
        <begin position="55"/>
        <end position="185"/>
    </location>
</feature>
<evidence type="ECO:0000313" key="2">
    <source>
        <dbReference type="EMBL" id="CAI0435088.1"/>
    </source>
</evidence>
<sequence length="511" mass="57214">NDRVFANKVVSVEVFHQRVLAWLTVVRNAMDKDMIVHHPCPPARTEELISWKPPPPEWVTLNSDGSVHQDSDSAAAGGLIRDHLGYCIAAFACNLGICSITQAELRGAAEGLQLAWDLGFRRVRVELDSRCAVHLLSSNAHPDHQHSAITDRIQALCKRDWEVALYHVYREGNKCVDYLASQGHYLSLGVHSFPASDPTLMYWIFIKSTLTKKMNVFGHSKTNFAANLCEKNMEKLNLSALAFLCIFLSSSPNWITIQAQSLPPAKFDGFLYSSGRVDPDAILIEAFFDPVCPDSRDSWPPLKLALDHYGPRVSLRLHLLPLPYHDNAFVASRALHIANLLNASSTFPLMEQFFKYQVRELMAHSAFAVGSTSSRLGKSVGVVLMPIGECLYCCLIWLLETQEKFYNDQTINLSKASVVKQVVDFATPAVGNFLHSEFETAFNDRRTDLKTRVSFKFSASRGVYGTPAFYINGFALPDIGSPLDYNGWRKIIDPLVSAKFDSRLDLLHTKF</sequence>
<dbReference type="GO" id="GO:0004523">
    <property type="term" value="F:RNA-DNA hybrid ribonuclease activity"/>
    <property type="evidence" value="ECO:0007669"/>
    <property type="project" value="InterPro"/>
</dbReference>
<dbReference type="CDD" id="cd06222">
    <property type="entry name" value="RNase_H_like"/>
    <property type="match status" value="1"/>
</dbReference>
<organism evidence="2 3">
    <name type="scientific">Linum tenue</name>
    <dbReference type="NCBI Taxonomy" id="586396"/>
    <lineage>
        <taxon>Eukaryota</taxon>
        <taxon>Viridiplantae</taxon>
        <taxon>Streptophyta</taxon>
        <taxon>Embryophyta</taxon>
        <taxon>Tracheophyta</taxon>
        <taxon>Spermatophyta</taxon>
        <taxon>Magnoliopsida</taxon>
        <taxon>eudicotyledons</taxon>
        <taxon>Gunneridae</taxon>
        <taxon>Pentapetalae</taxon>
        <taxon>rosids</taxon>
        <taxon>fabids</taxon>
        <taxon>Malpighiales</taxon>
        <taxon>Linaceae</taxon>
        <taxon>Linum</taxon>
    </lineage>
</organism>
<dbReference type="InterPro" id="IPR012337">
    <property type="entry name" value="RNaseH-like_sf"/>
</dbReference>
<dbReference type="InterPro" id="IPR036249">
    <property type="entry name" value="Thioredoxin-like_sf"/>
</dbReference>
<dbReference type="PANTHER" id="PTHR33875:SF2">
    <property type="entry name" value="ACR183CP"/>
    <property type="match status" value="1"/>
</dbReference>
<dbReference type="EMBL" id="CAMGYJ010000006">
    <property type="protein sequence ID" value="CAI0435088.1"/>
    <property type="molecule type" value="Genomic_DNA"/>
</dbReference>
<dbReference type="PROSITE" id="PS50879">
    <property type="entry name" value="RNASE_H_1"/>
    <property type="match status" value="1"/>
</dbReference>
<name>A0AAV0LPP0_9ROSI</name>
<dbReference type="SUPFAM" id="SSF53098">
    <property type="entry name" value="Ribonuclease H-like"/>
    <property type="match status" value="1"/>
</dbReference>
<dbReference type="InterPro" id="IPR036397">
    <property type="entry name" value="RNaseH_sf"/>
</dbReference>
<comment type="caution">
    <text evidence="2">The sequence shown here is derived from an EMBL/GenBank/DDBJ whole genome shotgun (WGS) entry which is preliminary data.</text>
</comment>
<protein>
    <recommendedName>
        <fullName evidence="1">RNase H type-1 domain-containing protein</fullName>
    </recommendedName>
</protein>
<dbReference type="InterPro" id="IPR002156">
    <property type="entry name" value="RNaseH_domain"/>
</dbReference>
<evidence type="ECO:0000313" key="3">
    <source>
        <dbReference type="Proteomes" id="UP001154282"/>
    </source>
</evidence>
<dbReference type="SUPFAM" id="SSF52833">
    <property type="entry name" value="Thioredoxin-like"/>
    <property type="match status" value="1"/>
</dbReference>
<gene>
    <name evidence="2" type="ORF">LITE_LOCUS24560</name>
</gene>
<feature type="non-terminal residue" evidence="2">
    <location>
        <position position="1"/>
    </location>
</feature>
<dbReference type="Gene3D" id="3.40.30.10">
    <property type="entry name" value="Glutaredoxin"/>
    <property type="match status" value="2"/>
</dbReference>
<evidence type="ECO:0000259" key="1">
    <source>
        <dbReference type="PROSITE" id="PS50879"/>
    </source>
</evidence>
<dbReference type="Gene3D" id="3.30.420.10">
    <property type="entry name" value="Ribonuclease H-like superfamily/Ribonuclease H"/>
    <property type="match status" value="1"/>
</dbReference>